<dbReference type="PANTHER" id="PTHR45947">
    <property type="entry name" value="SULFOQUINOVOSYL TRANSFERASE SQD2"/>
    <property type="match status" value="1"/>
</dbReference>
<dbReference type="Gene3D" id="3.40.50.2000">
    <property type="entry name" value="Glycogen Phosphorylase B"/>
    <property type="match status" value="1"/>
</dbReference>
<dbReference type="EMBL" id="AUZY01004582">
    <property type="protein sequence ID" value="EQD62548.1"/>
    <property type="molecule type" value="Genomic_DNA"/>
</dbReference>
<reference evidence="2" key="1">
    <citation type="submission" date="2013-08" db="EMBL/GenBank/DDBJ databases">
        <authorList>
            <person name="Mendez C."/>
            <person name="Richter M."/>
            <person name="Ferrer M."/>
            <person name="Sanchez J."/>
        </authorList>
    </citation>
    <scope>NUCLEOTIDE SEQUENCE</scope>
</reference>
<name>T1B1W6_9ZZZZ</name>
<dbReference type="AlphaFoldDB" id="T1B1W6"/>
<feature type="domain" description="Glycosyl transferase family 1" evidence="1">
    <location>
        <begin position="1"/>
        <end position="72"/>
    </location>
</feature>
<dbReference type="InterPro" id="IPR001296">
    <property type="entry name" value="Glyco_trans_1"/>
</dbReference>
<keyword evidence="2" id="KW-0328">Glycosyltransferase</keyword>
<evidence type="ECO:0000313" key="2">
    <source>
        <dbReference type="EMBL" id="EQD62548.1"/>
    </source>
</evidence>
<dbReference type="GO" id="GO:0016757">
    <property type="term" value="F:glycosyltransferase activity"/>
    <property type="evidence" value="ECO:0007669"/>
    <property type="project" value="UniProtKB-KW"/>
</dbReference>
<proteinExistence type="predicted"/>
<comment type="caution">
    <text evidence="2">The sequence shown here is derived from an EMBL/GenBank/DDBJ whole genome shotgun (WGS) entry which is preliminary data.</text>
</comment>
<protein>
    <submittedName>
        <fullName evidence="2">Glycosyl transferase, group 1 domain protein</fullName>
        <ecNumber evidence="2">2.4.-.-</ecNumber>
    </submittedName>
</protein>
<gene>
    <name evidence="2" type="ORF">B1B_07198</name>
</gene>
<keyword evidence="2" id="KW-0808">Transferase</keyword>
<dbReference type="PANTHER" id="PTHR45947:SF3">
    <property type="entry name" value="SULFOQUINOVOSYL TRANSFERASE SQD2"/>
    <property type="match status" value="1"/>
</dbReference>
<dbReference type="EC" id="2.4.-.-" evidence="2"/>
<sequence>MTSEKEGWGLSAVEPQTYGSPVVGYDVPGIHDSVQNGISGILVESGNLGALTDALRELASDADKCHRLAAKALSLYKDYSWENVFEDFYSVLTSEMAVNSPP</sequence>
<reference evidence="2" key="2">
    <citation type="journal article" date="2014" name="ISME J.">
        <title>Microbial stratification in low pH oxic and suboxic macroscopic growths along an acid mine drainage.</title>
        <authorList>
            <person name="Mendez-Garcia C."/>
            <person name="Mesa V."/>
            <person name="Sprenger R.R."/>
            <person name="Richter M."/>
            <person name="Diez M.S."/>
            <person name="Solano J."/>
            <person name="Bargiela R."/>
            <person name="Golyshina O.V."/>
            <person name="Manteca A."/>
            <person name="Ramos J.L."/>
            <person name="Gallego J.R."/>
            <person name="Llorente I."/>
            <person name="Martins Dos Santos V.A."/>
            <person name="Jensen O.N."/>
            <person name="Pelaez A.I."/>
            <person name="Sanchez J."/>
            <person name="Ferrer M."/>
        </authorList>
    </citation>
    <scope>NUCLEOTIDE SEQUENCE</scope>
</reference>
<accession>T1B1W6</accession>
<dbReference type="InterPro" id="IPR050194">
    <property type="entry name" value="Glycosyltransferase_grp1"/>
</dbReference>
<evidence type="ECO:0000259" key="1">
    <source>
        <dbReference type="Pfam" id="PF00534"/>
    </source>
</evidence>
<dbReference type="SUPFAM" id="SSF53756">
    <property type="entry name" value="UDP-Glycosyltransferase/glycogen phosphorylase"/>
    <property type="match status" value="1"/>
</dbReference>
<organism evidence="2">
    <name type="scientific">mine drainage metagenome</name>
    <dbReference type="NCBI Taxonomy" id="410659"/>
    <lineage>
        <taxon>unclassified sequences</taxon>
        <taxon>metagenomes</taxon>
        <taxon>ecological metagenomes</taxon>
    </lineage>
</organism>
<dbReference type="Pfam" id="PF00534">
    <property type="entry name" value="Glycos_transf_1"/>
    <property type="match status" value="1"/>
</dbReference>